<dbReference type="InterPro" id="IPR002562">
    <property type="entry name" value="3'-5'_exonuclease_dom"/>
</dbReference>
<dbReference type="AlphaFoldDB" id="A0A0F9LD06"/>
<accession>A0A0F9LD06</accession>
<dbReference type="InterPro" id="IPR036397">
    <property type="entry name" value="RNaseH_sf"/>
</dbReference>
<evidence type="ECO:0000313" key="2">
    <source>
        <dbReference type="EMBL" id="KKM92739.1"/>
    </source>
</evidence>
<dbReference type="GO" id="GO:0008408">
    <property type="term" value="F:3'-5' exonuclease activity"/>
    <property type="evidence" value="ECO:0007669"/>
    <property type="project" value="InterPro"/>
</dbReference>
<protein>
    <recommendedName>
        <fullName evidence="1">3'-5' exonuclease domain-containing protein</fullName>
    </recommendedName>
</protein>
<feature type="domain" description="3'-5' exonuclease" evidence="1">
    <location>
        <begin position="14"/>
        <end position="193"/>
    </location>
</feature>
<comment type="caution">
    <text evidence="2">The sequence shown here is derived from an EMBL/GenBank/DDBJ whole genome shotgun (WGS) entry which is preliminary data.</text>
</comment>
<dbReference type="EMBL" id="LAZR01006354">
    <property type="protein sequence ID" value="KKM92739.1"/>
    <property type="molecule type" value="Genomic_DNA"/>
</dbReference>
<name>A0A0F9LD06_9ZZZZ</name>
<reference evidence="2" key="1">
    <citation type="journal article" date="2015" name="Nature">
        <title>Complex archaea that bridge the gap between prokaryotes and eukaryotes.</title>
        <authorList>
            <person name="Spang A."/>
            <person name="Saw J.H."/>
            <person name="Jorgensen S.L."/>
            <person name="Zaremba-Niedzwiedzka K."/>
            <person name="Martijn J."/>
            <person name="Lind A.E."/>
            <person name="van Eijk R."/>
            <person name="Schleper C."/>
            <person name="Guy L."/>
            <person name="Ettema T.J."/>
        </authorList>
    </citation>
    <scope>NUCLEOTIDE SEQUENCE</scope>
</reference>
<gene>
    <name evidence="2" type="ORF">LCGC14_1215560</name>
</gene>
<dbReference type="SUPFAM" id="SSF53098">
    <property type="entry name" value="Ribonuclease H-like"/>
    <property type="match status" value="1"/>
</dbReference>
<feature type="non-terminal residue" evidence="2">
    <location>
        <position position="238"/>
    </location>
</feature>
<dbReference type="Pfam" id="PF01612">
    <property type="entry name" value="DNA_pol_A_exo1"/>
    <property type="match status" value="1"/>
</dbReference>
<dbReference type="GO" id="GO:0003676">
    <property type="term" value="F:nucleic acid binding"/>
    <property type="evidence" value="ECO:0007669"/>
    <property type="project" value="InterPro"/>
</dbReference>
<dbReference type="GO" id="GO:0006139">
    <property type="term" value="P:nucleobase-containing compound metabolic process"/>
    <property type="evidence" value="ECO:0007669"/>
    <property type="project" value="InterPro"/>
</dbReference>
<proteinExistence type="predicted"/>
<evidence type="ECO:0000259" key="1">
    <source>
        <dbReference type="Pfam" id="PF01612"/>
    </source>
</evidence>
<organism evidence="2">
    <name type="scientific">marine sediment metagenome</name>
    <dbReference type="NCBI Taxonomy" id="412755"/>
    <lineage>
        <taxon>unclassified sequences</taxon>
        <taxon>metagenomes</taxon>
        <taxon>ecological metagenomes</taxon>
    </lineage>
</organism>
<dbReference type="InterPro" id="IPR012337">
    <property type="entry name" value="RNaseH-like_sf"/>
</dbReference>
<sequence>MANLAYLGPHDYDEEQLLARLEETPPVIAIDTETVSLKDRRCIGIGFALNDHEAVYFPTRPVPSKHLRLAWKLLAGASLKVFHNALYDLTAILEYYLGGTAPLAPGLIEFIGPTFVGPKRRPIMADTATMGHVQGLPSVVLQDMAREYVSYEIQSIPDILPKDCTMLDIPQSVTARKCMKDCLATYRVYDKMGADAWWSADAHTWSHAPNIVSGYSSGEPTSHTVTQAMKECYQVDIR</sequence>
<dbReference type="Gene3D" id="3.30.420.10">
    <property type="entry name" value="Ribonuclease H-like superfamily/Ribonuclease H"/>
    <property type="match status" value="1"/>
</dbReference>